<dbReference type="GeneID" id="63837214"/>
<gene>
    <name evidence="2" type="ORF">M406DRAFT_326425</name>
</gene>
<feature type="region of interest" description="Disordered" evidence="1">
    <location>
        <begin position="364"/>
        <end position="386"/>
    </location>
</feature>
<dbReference type="EMBL" id="MU032344">
    <property type="protein sequence ID" value="KAF3771020.1"/>
    <property type="molecule type" value="Genomic_DNA"/>
</dbReference>
<feature type="region of interest" description="Disordered" evidence="1">
    <location>
        <begin position="213"/>
        <end position="244"/>
    </location>
</feature>
<reference evidence="2" key="1">
    <citation type="journal article" date="2020" name="Phytopathology">
        <title>Genome sequence of the chestnut blight fungus Cryphonectria parasitica EP155: A fundamental resource for an archetypical invasive plant pathogen.</title>
        <authorList>
            <person name="Crouch J.A."/>
            <person name="Dawe A."/>
            <person name="Aerts A."/>
            <person name="Barry K."/>
            <person name="Churchill A.C.L."/>
            <person name="Grimwood J."/>
            <person name="Hillman B."/>
            <person name="Milgroom M.G."/>
            <person name="Pangilinan J."/>
            <person name="Smith M."/>
            <person name="Salamov A."/>
            <person name="Schmutz J."/>
            <person name="Yadav J."/>
            <person name="Grigoriev I.V."/>
            <person name="Nuss D."/>
        </authorList>
    </citation>
    <scope>NUCLEOTIDE SEQUENCE</scope>
    <source>
        <strain evidence="2">EP155</strain>
    </source>
</reference>
<evidence type="ECO:0000313" key="3">
    <source>
        <dbReference type="Proteomes" id="UP000803844"/>
    </source>
</evidence>
<keyword evidence="3" id="KW-1185">Reference proteome</keyword>
<accession>A0A9P5CWA5</accession>
<proteinExistence type="predicted"/>
<feature type="region of interest" description="Disordered" evidence="1">
    <location>
        <begin position="268"/>
        <end position="289"/>
    </location>
</feature>
<feature type="compositionally biased region" description="Low complexity" evidence="1">
    <location>
        <begin position="304"/>
        <end position="331"/>
    </location>
</feature>
<evidence type="ECO:0000313" key="2">
    <source>
        <dbReference type="EMBL" id="KAF3771020.1"/>
    </source>
</evidence>
<evidence type="ECO:0000256" key="1">
    <source>
        <dbReference type="SAM" id="MobiDB-lite"/>
    </source>
</evidence>
<sequence length="386" mass="41899">MCINKIYTCPGGCSWRCDTTQEPCLTEYYASLLNVPSNHEVKEVIMPLPREHHRYFHCGTVGCPFSPAFRNDPNKTDPLNLLGPVWQCPGCPYLTPRSDSPGDLEALNIIVIENCQQRGLWPTPARSSWADHTCPGEFCAFNPQYMQQCQDTLTALRQGQDQADLALQQQYQGKVDEAFHKARQYDALSSFLASDLEVAEPPLDDALMVDLDLVGGENDPQPAAAAPADPAPAAEPTLADSAPAEPQILGSDQELNAVLDFLLASEPAQGEKTPEAQGANEPSPAMPEQPIPIIDVEFVDNQQPASTTDTASAASAAPSSPAPAPGAASRATARRAVNHRVKWTPEMDARMRDLLSAGRSFQEVADEMGRSHKSVSRRDIKLRTGK</sequence>
<dbReference type="RefSeq" id="XP_040781981.1">
    <property type="nucleotide sequence ID" value="XM_040920085.1"/>
</dbReference>
<comment type="caution">
    <text evidence="2">The sequence shown here is derived from an EMBL/GenBank/DDBJ whole genome shotgun (WGS) entry which is preliminary data.</text>
</comment>
<protein>
    <submittedName>
        <fullName evidence="2">Uncharacterized protein</fullName>
    </submittedName>
</protein>
<feature type="compositionally biased region" description="Basic and acidic residues" evidence="1">
    <location>
        <begin position="376"/>
        <end position="386"/>
    </location>
</feature>
<dbReference type="Proteomes" id="UP000803844">
    <property type="component" value="Unassembled WGS sequence"/>
</dbReference>
<feature type="compositionally biased region" description="Low complexity" evidence="1">
    <location>
        <begin position="213"/>
        <end position="240"/>
    </location>
</feature>
<dbReference type="AlphaFoldDB" id="A0A9P5CWA5"/>
<organism evidence="2 3">
    <name type="scientific">Cryphonectria parasitica (strain ATCC 38755 / EP155)</name>
    <dbReference type="NCBI Taxonomy" id="660469"/>
    <lineage>
        <taxon>Eukaryota</taxon>
        <taxon>Fungi</taxon>
        <taxon>Dikarya</taxon>
        <taxon>Ascomycota</taxon>
        <taxon>Pezizomycotina</taxon>
        <taxon>Sordariomycetes</taxon>
        <taxon>Sordariomycetidae</taxon>
        <taxon>Diaporthales</taxon>
        <taxon>Cryphonectriaceae</taxon>
        <taxon>Cryphonectria-Endothia species complex</taxon>
        <taxon>Cryphonectria</taxon>
    </lineage>
</organism>
<name>A0A9P5CWA5_CRYP1</name>
<feature type="region of interest" description="Disordered" evidence="1">
    <location>
        <begin position="302"/>
        <end position="331"/>
    </location>
</feature>